<keyword evidence="4" id="KW-1185">Reference proteome</keyword>
<dbReference type="KEGG" id="vg:77951871"/>
<protein>
    <submittedName>
        <fullName evidence="3">VIP2-like ADP-ribosyltransferase toxin</fullName>
    </submittedName>
</protein>
<accession>A0A649VKL8</accession>
<dbReference type="GO" id="GO:0005576">
    <property type="term" value="C:extracellular region"/>
    <property type="evidence" value="ECO:0007669"/>
    <property type="project" value="InterPro"/>
</dbReference>
<dbReference type="Gene3D" id="3.90.176.10">
    <property type="entry name" value="Toxin ADP-ribosyltransferase, Chain A, domain 1"/>
    <property type="match status" value="1"/>
</dbReference>
<dbReference type="Pfam" id="PF03496">
    <property type="entry name" value="ADPrib_exo_Tox"/>
    <property type="match status" value="1"/>
</dbReference>
<organism evidence="3 4">
    <name type="scientific">Gordonia phage Chidiebere</name>
    <dbReference type="NCBI Taxonomy" id="2656530"/>
    <lineage>
        <taxon>Viruses</taxon>
        <taxon>Duplodnaviria</taxon>
        <taxon>Heunggongvirae</taxon>
        <taxon>Uroviricota</taxon>
        <taxon>Caudoviricetes</taxon>
        <taxon>Chidieberevirus</taxon>
        <taxon>Chidieberevirus chidiebere</taxon>
    </lineage>
</organism>
<feature type="compositionally biased region" description="Basic and acidic residues" evidence="1">
    <location>
        <begin position="348"/>
        <end position="362"/>
    </location>
</feature>
<gene>
    <name evidence="3" type="primary">26</name>
    <name evidence="3" type="ORF">PBI_CHIDIEBERE_26</name>
</gene>
<dbReference type="RefSeq" id="YP_010675544.1">
    <property type="nucleotide sequence ID" value="NC_071005.1"/>
</dbReference>
<proteinExistence type="predicted"/>
<feature type="region of interest" description="Disordered" evidence="1">
    <location>
        <begin position="116"/>
        <end position="138"/>
    </location>
</feature>
<feature type="domain" description="ADP ribosyltransferase" evidence="2">
    <location>
        <begin position="133"/>
        <end position="285"/>
    </location>
</feature>
<evidence type="ECO:0000259" key="2">
    <source>
        <dbReference type="Pfam" id="PF03496"/>
    </source>
</evidence>
<evidence type="ECO:0000313" key="3">
    <source>
        <dbReference type="EMBL" id="QGJ92917.1"/>
    </source>
</evidence>
<keyword evidence="3" id="KW-0808">Transferase</keyword>
<evidence type="ECO:0000313" key="4">
    <source>
        <dbReference type="Proteomes" id="UP000423645"/>
    </source>
</evidence>
<feature type="compositionally biased region" description="Basic and acidic residues" evidence="1">
    <location>
        <begin position="116"/>
        <end position="136"/>
    </location>
</feature>
<feature type="region of interest" description="Disordered" evidence="1">
    <location>
        <begin position="322"/>
        <end position="362"/>
    </location>
</feature>
<dbReference type="GO" id="GO:0016740">
    <property type="term" value="F:transferase activity"/>
    <property type="evidence" value="ECO:0007669"/>
    <property type="project" value="UniProtKB-KW"/>
</dbReference>
<feature type="compositionally biased region" description="Basic and acidic residues" evidence="1">
    <location>
        <begin position="76"/>
        <end position="88"/>
    </location>
</feature>
<sequence>MSFMSRLTSVEADLESKAGHVRDVEYWGKPYGTPITPGMKPELMEVSTPKKRTRVATPDAPTHEGTKLHPSYPDDADPKYRETYEKRTSIPPRDSGKYKGVTAQEMWDNWLPDRERFRKPYPEEGDDKRSRPDKKTSQAVVDYTGSEYEYMNGLLRMDDVAVADLSSDEVKQSAQAIKDMDRAMRPVGEDIVVHRSTSSEFFKDLAIGSQFRDRGYSSTTVLEGYLDEVREDLYGGRDQTTLEIRVPADTKALYAPSFQRYRNRDADIGEGELVLERGTEFRVVEHHGNKLVLEVVLPGSAGATEHEDLLDSYAQALMKLKREEEGEWDDEKSLPVGDEESSTAQRFVWRDGDVEITKEDED</sequence>
<name>A0A649VKL8_9CAUD</name>
<dbReference type="PROSITE" id="PS51996">
    <property type="entry name" value="TR_MART"/>
    <property type="match status" value="1"/>
</dbReference>
<dbReference type="GeneID" id="77951871"/>
<dbReference type="SUPFAM" id="SSF56399">
    <property type="entry name" value="ADP-ribosylation"/>
    <property type="match status" value="1"/>
</dbReference>
<reference evidence="3 4" key="1">
    <citation type="submission" date="2019-10" db="EMBL/GenBank/DDBJ databases">
        <authorList>
            <person name="Zack K.M."/>
            <person name="Garlena R.A."/>
            <person name="Russell D.A."/>
            <person name="Pope W.H."/>
            <person name="Jacobs-Sera D."/>
            <person name="Hatfull G.F."/>
        </authorList>
    </citation>
    <scope>NUCLEOTIDE SEQUENCE [LARGE SCALE GENOMIC DNA]</scope>
</reference>
<dbReference type="Proteomes" id="UP000423645">
    <property type="component" value="Segment"/>
</dbReference>
<dbReference type="EMBL" id="MN586022">
    <property type="protein sequence ID" value="QGJ92917.1"/>
    <property type="molecule type" value="Genomic_DNA"/>
</dbReference>
<evidence type="ECO:0000256" key="1">
    <source>
        <dbReference type="SAM" id="MobiDB-lite"/>
    </source>
</evidence>
<feature type="region of interest" description="Disordered" evidence="1">
    <location>
        <begin position="27"/>
        <end position="99"/>
    </location>
</feature>
<dbReference type="InterPro" id="IPR003540">
    <property type="entry name" value="ADP-ribosyltransferase"/>
</dbReference>